<evidence type="ECO:0000313" key="10">
    <source>
        <dbReference type="EMBL" id="VAW83195.1"/>
    </source>
</evidence>
<evidence type="ECO:0000256" key="5">
    <source>
        <dbReference type="ARBA" id="ARBA00022694"/>
    </source>
</evidence>
<dbReference type="PANTHER" id="PTHR42907">
    <property type="entry name" value="FMN-LINKED OXIDOREDUCTASES SUPERFAMILY PROTEIN"/>
    <property type="match status" value="1"/>
</dbReference>
<evidence type="ECO:0000256" key="1">
    <source>
        <dbReference type="ARBA" id="ARBA00001917"/>
    </source>
</evidence>
<dbReference type="NCBIfam" id="NF008774">
    <property type="entry name" value="PRK11815.1"/>
    <property type="match status" value="1"/>
</dbReference>
<keyword evidence="7" id="KW-0694">RNA-binding</keyword>
<keyword evidence="6" id="KW-0521">NADP</keyword>
<feature type="non-terminal residue" evidence="10">
    <location>
        <position position="1"/>
    </location>
</feature>
<gene>
    <name evidence="10" type="ORF">MNBD_GAMMA13-129</name>
</gene>
<dbReference type="Gene3D" id="1.20.120.1460">
    <property type="match status" value="1"/>
</dbReference>
<evidence type="ECO:0000256" key="7">
    <source>
        <dbReference type="ARBA" id="ARBA00022884"/>
    </source>
</evidence>
<keyword evidence="2" id="KW-0820">tRNA-binding</keyword>
<dbReference type="AlphaFoldDB" id="A0A3B0YQL3"/>
<evidence type="ECO:0000259" key="9">
    <source>
        <dbReference type="Pfam" id="PF01207"/>
    </source>
</evidence>
<reference evidence="10" key="1">
    <citation type="submission" date="2018-06" db="EMBL/GenBank/DDBJ databases">
        <authorList>
            <person name="Zhirakovskaya E."/>
        </authorList>
    </citation>
    <scope>NUCLEOTIDE SEQUENCE</scope>
</reference>
<dbReference type="SUPFAM" id="SSF51395">
    <property type="entry name" value="FMN-linked oxidoreductases"/>
    <property type="match status" value="1"/>
</dbReference>
<evidence type="ECO:0000256" key="6">
    <source>
        <dbReference type="ARBA" id="ARBA00022857"/>
    </source>
</evidence>
<comment type="cofactor">
    <cofactor evidence="1">
        <name>FMN</name>
        <dbReference type="ChEBI" id="CHEBI:58210"/>
    </cofactor>
</comment>
<evidence type="ECO:0000256" key="4">
    <source>
        <dbReference type="ARBA" id="ARBA00022643"/>
    </source>
</evidence>
<dbReference type="CDD" id="cd02801">
    <property type="entry name" value="DUS_like_FMN"/>
    <property type="match status" value="1"/>
</dbReference>
<dbReference type="InterPro" id="IPR035587">
    <property type="entry name" value="DUS-like_FMN-bd"/>
</dbReference>
<protein>
    <submittedName>
        <fullName evidence="10">tRNA-dihydrouridine(20/20a) synthase</fullName>
        <ecNumber evidence="10">1.3.1.91</ecNumber>
    </submittedName>
</protein>
<dbReference type="Gene3D" id="3.20.20.70">
    <property type="entry name" value="Aldolase class I"/>
    <property type="match status" value="1"/>
</dbReference>
<proteinExistence type="predicted"/>
<dbReference type="PANTHER" id="PTHR42907:SF1">
    <property type="entry name" value="FMN-LINKED OXIDOREDUCTASES SUPERFAMILY PROTEIN"/>
    <property type="match status" value="1"/>
</dbReference>
<feature type="domain" description="DUS-like FMN-binding" evidence="9">
    <location>
        <begin position="4"/>
        <end position="265"/>
    </location>
</feature>
<dbReference type="GO" id="GO:0000049">
    <property type="term" value="F:tRNA binding"/>
    <property type="evidence" value="ECO:0007669"/>
    <property type="project" value="UniProtKB-KW"/>
</dbReference>
<dbReference type="InterPro" id="IPR018517">
    <property type="entry name" value="tRNA_hU_synthase_CS"/>
</dbReference>
<evidence type="ECO:0000256" key="3">
    <source>
        <dbReference type="ARBA" id="ARBA00022630"/>
    </source>
</evidence>
<dbReference type="InterPro" id="IPR013785">
    <property type="entry name" value="Aldolase_TIM"/>
</dbReference>
<dbReference type="PROSITE" id="PS01136">
    <property type="entry name" value="UPF0034"/>
    <property type="match status" value="1"/>
</dbReference>
<dbReference type="InterPro" id="IPR001269">
    <property type="entry name" value="DUS_fam"/>
</dbReference>
<keyword evidence="3" id="KW-0285">Flavoprotein</keyword>
<evidence type="ECO:0000256" key="2">
    <source>
        <dbReference type="ARBA" id="ARBA00022555"/>
    </source>
</evidence>
<keyword evidence="8 10" id="KW-0560">Oxidoreductase</keyword>
<dbReference type="PIRSF" id="PIRSF006621">
    <property type="entry name" value="Dus"/>
    <property type="match status" value="1"/>
</dbReference>
<keyword evidence="5" id="KW-0819">tRNA processing</keyword>
<organism evidence="10">
    <name type="scientific">hydrothermal vent metagenome</name>
    <dbReference type="NCBI Taxonomy" id="652676"/>
    <lineage>
        <taxon>unclassified sequences</taxon>
        <taxon>metagenomes</taxon>
        <taxon>ecological metagenomes</taxon>
    </lineage>
</organism>
<dbReference type="GO" id="GO:0102264">
    <property type="term" value="F:tRNA-dihydrouridine20 synthase activity"/>
    <property type="evidence" value="ECO:0007669"/>
    <property type="project" value="UniProtKB-EC"/>
</dbReference>
<dbReference type="EMBL" id="UOFK01000353">
    <property type="protein sequence ID" value="VAW83195.1"/>
    <property type="molecule type" value="Genomic_DNA"/>
</dbReference>
<sequence>YHPDEHPLALQLGGSEPQALAACAVEAQERGYDEINLNVGCPSDRVQSGHFGACLMLEPERVADCVAAMRSVVSVPVTVKCRTGVDERDSVADLENFIERLLEAGLEQLIIHARKAWLQGLSPKQNREIPPLEYERVYRIKQQYPQLNLYINGGIGGLADIEAHLAHVDGVMIGRAAYHNPWLLAELESHFGGASTLRSRYAVVEAMFPYIEQALVQGVRLNQISRHMLGLFREQAGARAWRRYISEHAHLSGAGIEVLEQALKRVPRVETDAWPSLLR</sequence>
<name>A0A3B0YQL3_9ZZZZ</name>
<dbReference type="EC" id="1.3.1.91" evidence="10"/>
<dbReference type="InterPro" id="IPR004653">
    <property type="entry name" value="DusA"/>
</dbReference>
<keyword evidence="4" id="KW-0288">FMN</keyword>
<evidence type="ECO:0000256" key="8">
    <source>
        <dbReference type="ARBA" id="ARBA00023002"/>
    </source>
</evidence>
<dbReference type="Pfam" id="PF01207">
    <property type="entry name" value="Dus"/>
    <property type="match status" value="1"/>
</dbReference>
<dbReference type="GO" id="GO:0050660">
    <property type="term" value="F:flavin adenine dinucleotide binding"/>
    <property type="evidence" value="ECO:0007669"/>
    <property type="project" value="InterPro"/>
</dbReference>
<accession>A0A3B0YQL3</accession>